<dbReference type="Pfam" id="PF24883">
    <property type="entry name" value="NPHP3_N"/>
    <property type="match status" value="1"/>
</dbReference>
<dbReference type="InterPro" id="IPR056884">
    <property type="entry name" value="NPHP3-like_N"/>
</dbReference>
<organism evidence="5 6">
    <name type="scientific">Ceratobasidium theobromae</name>
    <dbReference type="NCBI Taxonomy" id="1582974"/>
    <lineage>
        <taxon>Eukaryota</taxon>
        <taxon>Fungi</taxon>
        <taxon>Dikarya</taxon>
        <taxon>Basidiomycota</taxon>
        <taxon>Agaricomycotina</taxon>
        <taxon>Agaricomycetes</taxon>
        <taxon>Cantharellales</taxon>
        <taxon>Ceratobasidiaceae</taxon>
        <taxon>Ceratobasidium</taxon>
    </lineage>
</organism>
<dbReference type="EMBL" id="SSOP01000302">
    <property type="protein sequence ID" value="KAB5589205.1"/>
    <property type="molecule type" value="Genomic_DNA"/>
</dbReference>
<keyword evidence="1 3" id="KW-0853">WD repeat</keyword>
<dbReference type="PRINTS" id="PR00320">
    <property type="entry name" value="GPROTEINBRPT"/>
</dbReference>
<dbReference type="SMART" id="SM00320">
    <property type="entry name" value="WD40"/>
    <property type="match status" value="14"/>
</dbReference>
<proteinExistence type="predicted"/>
<feature type="domain" description="NACHT" evidence="4">
    <location>
        <begin position="127"/>
        <end position="273"/>
    </location>
</feature>
<dbReference type="PROSITE" id="PS50294">
    <property type="entry name" value="WD_REPEATS_REGION"/>
    <property type="match status" value="13"/>
</dbReference>
<feature type="repeat" description="WD" evidence="3">
    <location>
        <begin position="916"/>
        <end position="957"/>
    </location>
</feature>
<dbReference type="InterPro" id="IPR011047">
    <property type="entry name" value="Quinoprotein_ADH-like_sf"/>
</dbReference>
<dbReference type="InterPro" id="IPR019775">
    <property type="entry name" value="WD40_repeat_CS"/>
</dbReference>
<feature type="repeat" description="WD" evidence="3">
    <location>
        <begin position="788"/>
        <end position="829"/>
    </location>
</feature>
<dbReference type="InterPro" id="IPR027417">
    <property type="entry name" value="P-loop_NTPase"/>
</dbReference>
<dbReference type="InterPro" id="IPR001680">
    <property type="entry name" value="WD40_rpt"/>
</dbReference>
<accession>A0A5N5QBS9</accession>
<dbReference type="Pfam" id="PF00400">
    <property type="entry name" value="WD40"/>
    <property type="match status" value="14"/>
</dbReference>
<dbReference type="SUPFAM" id="SSF50978">
    <property type="entry name" value="WD40 repeat-like"/>
    <property type="match status" value="1"/>
</dbReference>
<evidence type="ECO:0000259" key="4">
    <source>
        <dbReference type="PROSITE" id="PS50837"/>
    </source>
</evidence>
<dbReference type="InterPro" id="IPR015943">
    <property type="entry name" value="WD40/YVTN_repeat-like_dom_sf"/>
</dbReference>
<feature type="repeat" description="WD" evidence="3">
    <location>
        <begin position="705"/>
        <end position="746"/>
    </location>
</feature>
<comment type="caution">
    <text evidence="5">The sequence shown here is derived from an EMBL/GenBank/DDBJ whole genome shotgun (WGS) entry which is preliminary data.</text>
</comment>
<feature type="repeat" description="WD" evidence="3">
    <location>
        <begin position="1131"/>
        <end position="1172"/>
    </location>
</feature>
<dbReference type="SUPFAM" id="SSF52540">
    <property type="entry name" value="P-loop containing nucleoside triphosphate hydrolases"/>
    <property type="match status" value="1"/>
</dbReference>
<feature type="repeat" description="WD" evidence="3">
    <location>
        <begin position="830"/>
        <end position="871"/>
    </location>
</feature>
<gene>
    <name evidence="5" type="ORF">CTheo_7348</name>
</gene>
<dbReference type="OrthoDB" id="538223at2759"/>
<evidence type="ECO:0000256" key="2">
    <source>
        <dbReference type="ARBA" id="ARBA00022737"/>
    </source>
</evidence>
<feature type="repeat" description="WD" evidence="3">
    <location>
        <begin position="1045"/>
        <end position="1086"/>
    </location>
</feature>
<dbReference type="Gene3D" id="3.40.50.300">
    <property type="entry name" value="P-loop containing nucleotide triphosphate hydrolases"/>
    <property type="match status" value="1"/>
</dbReference>
<feature type="repeat" description="WD" evidence="3">
    <location>
        <begin position="873"/>
        <end position="914"/>
    </location>
</feature>
<protein>
    <submittedName>
        <fullName evidence="5">Vegetative incompatibility protein HET-E-1</fullName>
    </submittedName>
</protein>
<evidence type="ECO:0000256" key="3">
    <source>
        <dbReference type="PROSITE-ProRule" id="PRU00221"/>
    </source>
</evidence>
<dbReference type="InterPro" id="IPR036322">
    <property type="entry name" value="WD40_repeat_dom_sf"/>
</dbReference>
<dbReference type="PANTHER" id="PTHR44129">
    <property type="entry name" value="WD REPEAT-CONTAINING PROTEIN POP1"/>
    <property type="match status" value="1"/>
</dbReference>
<evidence type="ECO:0000313" key="5">
    <source>
        <dbReference type="EMBL" id="KAB5589205.1"/>
    </source>
</evidence>
<dbReference type="PROSITE" id="PS00678">
    <property type="entry name" value="WD_REPEATS_1"/>
    <property type="match status" value="7"/>
</dbReference>
<dbReference type="InterPro" id="IPR050349">
    <property type="entry name" value="WD_LIS1/nudF_dynein_reg"/>
</dbReference>
<name>A0A5N5QBS9_9AGAM</name>
<evidence type="ECO:0000313" key="6">
    <source>
        <dbReference type="Proteomes" id="UP000383932"/>
    </source>
</evidence>
<keyword evidence="6" id="KW-1185">Reference proteome</keyword>
<dbReference type="Gene3D" id="2.130.10.10">
    <property type="entry name" value="YVTN repeat-like/Quinoprotein amine dehydrogenase"/>
    <property type="match status" value="6"/>
</dbReference>
<feature type="repeat" description="WD" evidence="3">
    <location>
        <begin position="1002"/>
        <end position="1043"/>
    </location>
</feature>
<feature type="repeat" description="WD" evidence="3">
    <location>
        <begin position="1216"/>
        <end position="1249"/>
    </location>
</feature>
<dbReference type="PROSITE" id="PS50082">
    <property type="entry name" value="WD_REPEATS_2"/>
    <property type="match status" value="13"/>
</dbReference>
<dbReference type="PROSITE" id="PS50837">
    <property type="entry name" value="NACHT"/>
    <property type="match status" value="1"/>
</dbReference>
<dbReference type="InterPro" id="IPR020472">
    <property type="entry name" value="WD40_PAC1"/>
</dbReference>
<dbReference type="CDD" id="cd00200">
    <property type="entry name" value="WD40"/>
    <property type="match status" value="3"/>
</dbReference>
<dbReference type="InterPro" id="IPR007111">
    <property type="entry name" value="NACHT_NTPase"/>
</dbReference>
<feature type="repeat" description="WD" evidence="3">
    <location>
        <begin position="752"/>
        <end position="786"/>
    </location>
</feature>
<keyword evidence="2" id="KW-0677">Repeat</keyword>
<feature type="repeat" description="WD" evidence="3">
    <location>
        <begin position="1174"/>
        <end position="1206"/>
    </location>
</feature>
<dbReference type="Proteomes" id="UP000383932">
    <property type="component" value="Unassembled WGS sequence"/>
</dbReference>
<sequence>MEPMFGRGRDHAYRAVQEEIGTINNQQTGSAPSRVLTGILDEEDPVRRYRRIEQLFRRLQLEISMDNWHMANAAQTRARLEKLRPARLAAYDSELSVEVNRRRCTENTRKNILHNLNMWSSDPDAEKVFWMDGMAGTGKTTIAYTLCRVLQSRGQLAASFFCTRTSLECRDGNRIVPTIAYQLGHCSTPLLSALDRPIKKYLEASPSNIPAQFELLLEGPLFEVKDKLPNNLVVVIDALDECEDDRAATQIQDVLFRFAWRLPVKFFITSRPDTVIREKMTSPQNACKSIFHLDDTERSLIQEDIKLYLQEELQFMLPSPADVKRLATLADNLFIYAATVVRYIRLGKNGTNPHGRLATMLSVDSESRKKFAQIDSLYTAILNEVLGEEEMEPMEHDDMERVLWTAVCAKEPIPVETLASLTGLSNKNEAEAALEPFRSVLHVSDNTGLVSTIHTSFPDYMFSRDRSGKFFCDVGTHSLLLAQRCFEVMKGQLRFNICNLPSSFIPDASVPDLQAHINTNISPSLSYVCRYWTGHLGTAAASDALHEMLDEFLSQRLLFWMEVLNLKDCMILGGQGLMTVQAWLKTTDGSLDLVKLASDAHQFVARFATHSITHSTPHIYISALPLCPPPSLVSVHYRQRMQGLMEVKGTAAVRLGQVALATWTTESSISCVAYSPDGTHVVSGDDDGMISVRNVYNGRAVVGPFKAHSSDITSIMYSLDGNRIVSGSKDNTIRLWDARNGTLVASFDTYWVNSIAFSPDGVHIVSGSNNRTILVWDARNSTVAAGPFEGHIGRVKSVGYSPDGRCLVSGSGDRTIRTWDVNTGSPIHLFQGHTDVINSVGFSPDGEHIVSGSDDCTIRVWNVRDGTLSISPLKGHIKSVLSVAYSPNGALIASGSGDQTIRVWSAHDGTLAAGPFEGHTSVVRSVRFSPDGAQIVSASHDKSISIWNLFDSALTITPPKGHFGGIYSAKLSPDGLLIATGSGDNTIRVWSAVDGSYVAGPFEGHSNGVHSVAFSSDSTRIASGSGDKFIRVWHARNGTLLAGPIEGHSSRITSIAFSPDGSRIASGSHDKTIRVWDSSNGRLVSRPFEGHNHLVNSVAFSPDGAYIASGSYDDTIRIWNSFNRNQIANPFKGHTDYVTSVCFSHDGSLIVSGSADLRVCIWSVPNGQLISGPFEGHTGVVTSVAFSPDSTLVVSGSSDRTIRLWNADGTLAAPPLLGHTGGVTAVSFSPDSSSILSCSYDESIRVWDIHQKQRKCAALAGDWEICDDGWVLNTHSQMLFWLPAELRDYFPRLNNRFTIGPQGSVQVGFGDMLLGEEWAKCWLGV</sequence>
<evidence type="ECO:0000256" key="1">
    <source>
        <dbReference type="ARBA" id="ARBA00022574"/>
    </source>
</evidence>
<dbReference type="SUPFAM" id="SSF50998">
    <property type="entry name" value="Quinoprotein alcohol dehydrogenase-like"/>
    <property type="match status" value="1"/>
</dbReference>
<feature type="repeat" description="WD" evidence="3">
    <location>
        <begin position="959"/>
        <end position="1000"/>
    </location>
</feature>
<reference evidence="5 6" key="1">
    <citation type="journal article" date="2019" name="Fungal Biol. Biotechnol.">
        <title>Draft genome sequence of fastidious pathogen Ceratobasidium theobromae, which causes vascular-streak dieback in Theobroma cacao.</title>
        <authorList>
            <person name="Ali S.S."/>
            <person name="Asman A."/>
            <person name="Shao J."/>
            <person name="Firmansyah A.P."/>
            <person name="Susilo A.W."/>
            <person name="Rosmana A."/>
            <person name="McMahon P."/>
            <person name="Junaid M."/>
            <person name="Guest D."/>
            <person name="Kheng T.Y."/>
            <person name="Meinhardt L.W."/>
            <person name="Bailey B.A."/>
        </authorList>
    </citation>
    <scope>NUCLEOTIDE SEQUENCE [LARGE SCALE GENOMIC DNA]</scope>
    <source>
        <strain evidence="5 6">CT2</strain>
    </source>
</reference>
<feature type="repeat" description="WD" evidence="3">
    <location>
        <begin position="1088"/>
        <end position="1129"/>
    </location>
</feature>